<dbReference type="GO" id="GO:0005524">
    <property type="term" value="F:ATP binding"/>
    <property type="evidence" value="ECO:0007669"/>
    <property type="project" value="UniProtKB-KW"/>
</dbReference>
<dbReference type="InterPro" id="IPR011009">
    <property type="entry name" value="Kinase-like_dom_sf"/>
</dbReference>
<keyword evidence="9" id="KW-0460">Magnesium</keyword>
<comment type="catalytic activity">
    <reaction evidence="10">
        <text>L-threonyl-[protein] + ATP = O-phospho-L-threonyl-[protein] + ADP + H(+)</text>
        <dbReference type="Rhea" id="RHEA:46608"/>
        <dbReference type="Rhea" id="RHEA-COMP:11060"/>
        <dbReference type="Rhea" id="RHEA-COMP:11605"/>
        <dbReference type="ChEBI" id="CHEBI:15378"/>
        <dbReference type="ChEBI" id="CHEBI:30013"/>
        <dbReference type="ChEBI" id="CHEBI:30616"/>
        <dbReference type="ChEBI" id="CHEBI:61977"/>
        <dbReference type="ChEBI" id="CHEBI:456216"/>
        <dbReference type="EC" id="2.7.11.1"/>
    </reaction>
</comment>
<gene>
    <name evidence="13" type="ORF">SCUD_LOCUS19925</name>
</gene>
<dbReference type="SUPFAM" id="SSF56112">
    <property type="entry name" value="Protein kinase-like (PK-like)"/>
    <property type="match status" value="1"/>
</dbReference>
<sequence>MSAADPRGTAFTTARNHEPMKGYRLTNLGYDYLALNQFFKSEQLESLGTMIGAGKESDVYIAAAGARCGRPSDGSEGPLVDFPKEGDSVVVKFHRLGRTSFRKVKEKREYHQHRSSCSWLYLDRLASRRDLRSNGIPVPIPYTHNRNAVVMSYIADSLPLYRILPSILNSNESASARSLYYQAKNILERIASLGLVHGDLNEFNLMVSDLDPEENTEISNPKLILIDFPQMISRDHKLANT</sequence>
<dbReference type="GO" id="GO:0046872">
    <property type="term" value="F:metal ion binding"/>
    <property type="evidence" value="ECO:0007669"/>
    <property type="project" value="UniProtKB-KW"/>
</dbReference>
<dbReference type="EMBL" id="UZAK01043352">
    <property type="protein sequence ID" value="VDP70664.1"/>
    <property type="molecule type" value="Genomic_DNA"/>
</dbReference>
<dbReference type="Gene3D" id="3.30.200.20">
    <property type="entry name" value="Phosphorylase Kinase, domain 1"/>
    <property type="match status" value="1"/>
</dbReference>
<evidence type="ECO:0000256" key="8">
    <source>
        <dbReference type="ARBA" id="ARBA00022840"/>
    </source>
</evidence>
<dbReference type="InterPro" id="IPR036388">
    <property type="entry name" value="WH-like_DNA-bd_sf"/>
</dbReference>
<keyword evidence="8" id="KW-0067">ATP-binding</keyword>
<keyword evidence="6" id="KW-0547">Nucleotide-binding</keyword>
<dbReference type="Gene3D" id="1.10.10.10">
    <property type="entry name" value="Winged helix-like DNA-binding domain superfamily/Winged helix DNA-binding domain"/>
    <property type="match status" value="1"/>
</dbReference>
<reference evidence="15" key="1">
    <citation type="submission" date="2016-06" db="UniProtKB">
        <authorList>
            <consortium name="WormBaseParasite"/>
        </authorList>
    </citation>
    <scope>IDENTIFICATION</scope>
</reference>
<evidence type="ECO:0000256" key="2">
    <source>
        <dbReference type="ARBA" id="ARBA00012513"/>
    </source>
</evidence>
<keyword evidence="4" id="KW-0808">Transferase</keyword>
<evidence type="ECO:0000256" key="1">
    <source>
        <dbReference type="ARBA" id="ARBA00009196"/>
    </source>
</evidence>
<evidence type="ECO:0000313" key="14">
    <source>
        <dbReference type="Proteomes" id="UP000279833"/>
    </source>
</evidence>
<dbReference type="Gene3D" id="1.10.510.10">
    <property type="entry name" value="Transferase(Phosphotransferase) domain 1"/>
    <property type="match status" value="1"/>
</dbReference>
<reference evidence="13 14" key="2">
    <citation type="submission" date="2018-11" db="EMBL/GenBank/DDBJ databases">
        <authorList>
            <consortium name="Pathogen Informatics"/>
        </authorList>
    </citation>
    <scope>NUCLEOTIDE SEQUENCE [LARGE SCALE GENOMIC DNA]</scope>
    <source>
        <strain evidence="13">Dakar</strain>
        <strain evidence="14">Dakar, Senegal</strain>
    </source>
</reference>
<evidence type="ECO:0000256" key="9">
    <source>
        <dbReference type="ARBA" id="ARBA00022842"/>
    </source>
</evidence>
<proteinExistence type="inferred from homology"/>
<feature type="domain" description="RIO kinase" evidence="12">
    <location>
        <begin position="16"/>
        <end position="241"/>
    </location>
</feature>
<dbReference type="SMART" id="SM00090">
    <property type="entry name" value="RIO"/>
    <property type="match status" value="1"/>
</dbReference>
<evidence type="ECO:0000256" key="7">
    <source>
        <dbReference type="ARBA" id="ARBA00022777"/>
    </source>
</evidence>
<evidence type="ECO:0000259" key="12">
    <source>
        <dbReference type="SMART" id="SM00090"/>
    </source>
</evidence>
<dbReference type="PANTHER" id="PTHR45852:SF1">
    <property type="entry name" value="SERINE_THREONINE-PROTEIN KINASE RIO2"/>
    <property type="match status" value="1"/>
</dbReference>
<evidence type="ECO:0000256" key="3">
    <source>
        <dbReference type="ARBA" id="ARBA00022527"/>
    </source>
</evidence>
<evidence type="ECO:0000256" key="6">
    <source>
        <dbReference type="ARBA" id="ARBA00022741"/>
    </source>
</evidence>
<dbReference type="GO" id="GO:0004674">
    <property type="term" value="F:protein serine/threonine kinase activity"/>
    <property type="evidence" value="ECO:0007669"/>
    <property type="project" value="UniProtKB-KW"/>
</dbReference>
<dbReference type="STRING" id="6186.A0A183KXX9"/>
<keyword evidence="14" id="KW-1185">Reference proteome</keyword>
<evidence type="ECO:0000313" key="15">
    <source>
        <dbReference type="WBParaSite" id="SCUD_0001992901-mRNA-1"/>
    </source>
</evidence>
<dbReference type="GO" id="GO:0005829">
    <property type="term" value="C:cytosol"/>
    <property type="evidence" value="ECO:0007669"/>
    <property type="project" value="TreeGrafter"/>
</dbReference>
<protein>
    <recommendedName>
        <fullName evidence="2">non-specific serine/threonine protein kinase</fullName>
        <ecNumber evidence="2">2.7.11.1</ecNumber>
    </recommendedName>
</protein>
<evidence type="ECO:0000256" key="11">
    <source>
        <dbReference type="ARBA" id="ARBA00048679"/>
    </source>
</evidence>
<dbReference type="GO" id="GO:0030688">
    <property type="term" value="C:preribosome, small subunit precursor"/>
    <property type="evidence" value="ECO:0007669"/>
    <property type="project" value="TreeGrafter"/>
</dbReference>
<accession>A0A183KXX9</accession>
<keyword evidence="5" id="KW-0479">Metal-binding</keyword>
<dbReference type="GO" id="GO:0030490">
    <property type="term" value="P:maturation of SSU-rRNA"/>
    <property type="evidence" value="ECO:0007669"/>
    <property type="project" value="TreeGrafter"/>
</dbReference>
<evidence type="ECO:0000256" key="10">
    <source>
        <dbReference type="ARBA" id="ARBA00047899"/>
    </source>
</evidence>
<dbReference type="InterPro" id="IPR018934">
    <property type="entry name" value="RIO_dom"/>
</dbReference>
<dbReference type="AlphaFoldDB" id="A0A183KXX9"/>
<name>A0A183KXX9_9TREM</name>
<dbReference type="EC" id="2.7.11.1" evidence="2"/>
<dbReference type="InterPro" id="IPR000687">
    <property type="entry name" value="RIO_kinase"/>
</dbReference>
<evidence type="ECO:0000256" key="5">
    <source>
        <dbReference type="ARBA" id="ARBA00022723"/>
    </source>
</evidence>
<organism evidence="15">
    <name type="scientific">Schistosoma curassoni</name>
    <dbReference type="NCBI Taxonomy" id="6186"/>
    <lineage>
        <taxon>Eukaryota</taxon>
        <taxon>Metazoa</taxon>
        <taxon>Spiralia</taxon>
        <taxon>Lophotrochozoa</taxon>
        <taxon>Platyhelminthes</taxon>
        <taxon>Trematoda</taxon>
        <taxon>Digenea</taxon>
        <taxon>Strigeidida</taxon>
        <taxon>Schistosomatoidea</taxon>
        <taxon>Schistosomatidae</taxon>
        <taxon>Schistosoma</taxon>
    </lineage>
</organism>
<dbReference type="InterPro" id="IPR018935">
    <property type="entry name" value="RIO_kinase_CS"/>
</dbReference>
<keyword evidence="7" id="KW-0418">Kinase</keyword>
<dbReference type="PANTHER" id="PTHR45852">
    <property type="entry name" value="SER/THR-PROTEIN KINASE RIO2"/>
    <property type="match status" value="1"/>
</dbReference>
<dbReference type="Proteomes" id="UP000279833">
    <property type="component" value="Unassembled WGS sequence"/>
</dbReference>
<dbReference type="PROSITE" id="PS01245">
    <property type="entry name" value="RIO1"/>
    <property type="match status" value="1"/>
</dbReference>
<comment type="similarity">
    <text evidence="1">Belongs to the protein kinase superfamily. RIO-type Ser/Thr kinase family.</text>
</comment>
<dbReference type="WBParaSite" id="SCUD_0001992901-mRNA-1">
    <property type="protein sequence ID" value="SCUD_0001992901-mRNA-1"/>
    <property type="gene ID" value="SCUD_0001992901"/>
</dbReference>
<comment type="catalytic activity">
    <reaction evidence="11">
        <text>L-seryl-[protein] + ATP = O-phospho-L-seryl-[protein] + ADP + H(+)</text>
        <dbReference type="Rhea" id="RHEA:17989"/>
        <dbReference type="Rhea" id="RHEA-COMP:9863"/>
        <dbReference type="Rhea" id="RHEA-COMP:11604"/>
        <dbReference type="ChEBI" id="CHEBI:15378"/>
        <dbReference type="ChEBI" id="CHEBI:29999"/>
        <dbReference type="ChEBI" id="CHEBI:30616"/>
        <dbReference type="ChEBI" id="CHEBI:83421"/>
        <dbReference type="ChEBI" id="CHEBI:456216"/>
        <dbReference type="EC" id="2.7.11.1"/>
    </reaction>
</comment>
<keyword evidence="3" id="KW-0723">Serine/threonine-protein kinase</keyword>
<dbReference type="Pfam" id="PF01163">
    <property type="entry name" value="RIO1"/>
    <property type="match status" value="1"/>
</dbReference>
<evidence type="ECO:0000313" key="13">
    <source>
        <dbReference type="EMBL" id="VDP70664.1"/>
    </source>
</evidence>
<evidence type="ECO:0000256" key="4">
    <source>
        <dbReference type="ARBA" id="ARBA00022679"/>
    </source>
</evidence>